<keyword evidence="3" id="KW-0804">Transcription</keyword>
<name>E0E116_9FIRM</name>
<comment type="caution">
    <text evidence="5">The sequence shown here is derived from an EMBL/GenBank/DDBJ whole genome shotgun (WGS) entry which is preliminary data.</text>
</comment>
<dbReference type="RefSeq" id="WP_007787937.1">
    <property type="nucleotide sequence ID" value="NZ_ADGQ01000002.1"/>
</dbReference>
<evidence type="ECO:0000259" key="4">
    <source>
        <dbReference type="PROSITE" id="PS50949"/>
    </source>
</evidence>
<dbReference type="Gene3D" id="1.20.120.530">
    <property type="entry name" value="GntR ligand-binding domain-like"/>
    <property type="match status" value="1"/>
</dbReference>
<evidence type="ECO:0000313" key="5">
    <source>
        <dbReference type="EMBL" id="EFM65411.1"/>
    </source>
</evidence>
<dbReference type="STRING" id="596315.HMPREF0634_0767"/>
<dbReference type="SUPFAM" id="SSF46785">
    <property type="entry name" value="Winged helix' DNA-binding domain"/>
    <property type="match status" value="1"/>
</dbReference>
<dbReference type="OrthoDB" id="9781630at2"/>
<proteinExistence type="predicted"/>
<dbReference type="InterPro" id="IPR036388">
    <property type="entry name" value="WH-like_DNA-bd_sf"/>
</dbReference>
<dbReference type="Gene3D" id="1.10.10.10">
    <property type="entry name" value="Winged helix-like DNA-binding domain superfamily/Winged helix DNA-binding domain"/>
    <property type="match status" value="1"/>
</dbReference>
<reference evidence="5 6" key="1">
    <citation type="submission" date="2010-08" db="EMBL/GenBank/DDBJ databases">
        <authorList>
            <person name="Harkins D.M."/>
            <person name="Madupu R."/>
            <person name="Durkin A.S."/>
            <person name="Torralba M."/>
            <person name="Methe B."/>
            <person name="Sutton G.G."/>
            <person name="Nelson K.E."/>
        </authorList>
    </citation>
    <scope>NUCLEOTIDE SEQUENCE [LARGE SCALE GENOMIC DNA]</scope>
    <source>
        <strain evidence="5 6">DSM 17678</strain>
    </source>
</reference>
<dbReference type="GO" id="GO:0043565">
    <property type="term" value="F:sequence-specific DNA binding"/>
    <property type="evidence" value="ECO:0007669"/>
    <property type="project" value="InterPro"/>
</dbReference>
<dbReference type="PANTHER" id="PTHR43537:SF24">
    <property type="entry name" value="GLUCONATE OPERON TRANSCRIPTIONAL REPRESSOR"/>
    <property type="match status" value="1"/>
</dbReference>
<dbReference type="PROSITE" id="PS50949">
    <property type="entry name" value="HTH_GNTR"/>
    <property type="match status" value="1"/>
</dbReference>
<sequence length="225" mass="25937">MGINKLNLDDYKPLREVVFENIRKAIIEGVLKPGERLMEIQLSEQLGVSRTPVREAIRMLELEGLVVMLPRKGAYVANISKKDLMDILEVRVGLEGLAAYCATDRMTKDHIKKLETISQELEEAVYKNDVGTMLAKDEEFHTLIFEATGNKRLISMMINIWETVYRFRLMYMSDYSSAVNIVDEHKKIIEAFKKGKANLAEKLAKEHIELAQQFMIEKLMQDDRV</sequence>
<feature type="domain" description="HTH gntR-type" evidence="4">
    <location>
        <begin position="12"/>
        <end position="79"/>
    </location>
</feature>
<dbReference type="InterPro" id="IPR000524">
    <property type="entry name" value="Tscrpt_reg_HTH_GntR"/>
</dbReference>
<dbReference type="InterPro" id="IPR008920">
    <property type="entry name" value="TF_FadR/GntR_C"/>
</dbReference>
<dbReference type="GeneID" id="84799842"/>
<dbReference type="AlphaFoldDB" id="E0E116"/>
<accession>E0E116</accession>
<keyword evidence="2" id="KW-0238">DNA-binding</keyword>
<dbReference type="eggNOG" id="COG1802">
    <property type="taxonomic scope" value="Bacteria"/>
</dbReference>
<dbReference type="InterPro" id="IPR000485">
    <property type="entry name" value="AsnC-type_HTH_dom"/>
</dbReference>
<dbReference type="GO" id="GO:0003700">
    <property type="term" value="F:DNA-binding transcription factor activity"/>
    <property type="evidence" value="ECO:0007669"/>
    <property type="project" value="InterPro"/>
</dbReference>
<dbReference type="SUPFAM" id="SSF48008">
    <property type="entry name" value="GntR ligand-binding domain-like"/>
    <property type="match status" value="1"/>
</dbReference>
<dbReference type="SMART" id="SM00345">
    <property type="entry name" value="HTH_GNTR"/>
    <property type="match status" value="1"/>
</dbReference>
<dbReference type="PANTHER" id="PTHR43537">
    <property type="entry name" value="TRANSCRIPTIONAL REGULATOR, GNTR FAMILY"/>
    <property type="match status" value="1"/>
</dbReference>
<evidence type="ECO:0000313" key="6">
    <source>
        <dbReference type="Proteomes" id="UP000003244"/>
    </source>
</evidence>
<keyword evidence="1" id="KW-0805">Transcription regulation</keyword>
<dbReference type="Proteomes" id="UP000003244">
    <property type="component" value="Unassembled WGS sequence"/>
</dbReference>
<dbReference type="InterPro" id="IPR011711">
    <property type="entry name" value="GntR_C"/>
</dbReference>
<dbReference type="EMBL" id="ADGQ01000002">
    <property type="protein sequence ID" value="EFM65411.1"/>
    <property type="molecule type" value="Genomic_DNA"/>
</dbReference>
<evidence type="ECO:0000256" key="1">
    <source>
        <dbReference type="ARBA" id="ARBA00023015"/>
    </source>
</evidence>
<gene>
    <name evidence="5" type="ORF">HMPREF0634_0767</name>
</gene>
<dbReference type="CDD" id="cd07377">
    <property type="entry name" value="WHTH_GntR"/>
    <property type="match status" value="1"/>
</dbReference>
<protein>
    <submittedName>
        <fullName evidence="5">FCD domain protein</fullName>
    </submittedName>
</protein>
<evidence type="ECO:0000256" key="3">
    <source>
        <dbReference type="ARBA" id="ARBA00023163"/>
    </source>
</evidence>
<organism evidence="5 6">
    <name type="scientific">Peptostreptococcus stomatis DSM 17678</name>
    <dbReference type="NCBI Taxonomy" id="596315"/>
    <lineage>
        <taxon>Bacteria</taxon>
        <taxon>Bacillati</taxon>
        <taxon>Bacillota</taxon>
        <taxon>Clostridia</taxon>
        <taxon>Peptostreptococcales</taxon>
        <taxon>Peptostreptococcaceae</taxon>
        <taxon>Peptostreptococcus</taxon>
    </lineage>
</organism>
<dbReference type="PRINTS" id="PR00035">
    <property type="entry name" value="HTHGNTR"/>
</dbReference>
<keyword evidence="6" id="KW-1185">Reference proteome</keyword>
<dbReference type="Pfam" id="PF00392">
    <property type="entry name" value="GntR"/>
    <property type="match status" value="1"/>
</dbReference>
<dbReference type="SMART" id="SM00895">
    <property type="entry name" value="FCD"/>
    <property type="match status" value="1"/>
</dbReference>
<dbReference type="InterPro" id="IPR036390">
    <property type="entry name" value="WH_DNA-bd_sf"/>
</dbReference>
<dbReference type="PRINTS" id="PR00033">
    <property type="entry name" value="HTHASNC"/>
</dbReference>
<dbReference type="Pfam" id="PF07729">
    <property type="entry name" value="FCD"/>
    <property type="match status" value="1"/>
</dbReference>
<evidence type="ECO:0000256" key="2">
    <source>
        <dbReference type="ARBA" id="ARBA00023125"/>
    </source>
</evidence>